<evidence type="ECO:0000313" key="3">
    <source>
        <dbReference type="Proteomes" id="UP000218418"/>
    </source>
</evidence>
<keyword evidence="1" id="KW-0472">Membrane</keyword>
<evidence type="ECO:0000256" key="1">
    <source>
        <dbReference type="SAM" id="Phobius"/>
    </source>
</evidence>
<feature type="transmembrane region" description="Helical" evidence="1">
    <location>
        <begin position="179"/>
        <end position="201"/>
    </location>
</feature>
<evidence type="ECO:0000313" key="2">
    <source>
        <dbReference type="EMBL" id="BAY86470.1"/>
    </source>
</evidence>
<feature type="transmembrane region" description="Helical" evidence="1">
    <location>
        <begin position="410"/>
        <end position="432"/>
    </location>
</feature>
<feature type="transmembrane region" description="Helical" evidence="1">
    <location>
        <begin position="475"/>
        <end position="496"/>
    </location>
</feature>
<feature type="transmembrane region" description="Helical" evidence="1">
    <location>
        <begin position="353"/>
        <end position="371"/>
    </location>
</feature>
<keyword evidence="1" id="KW-1133">Transmembrane helix</keyword>
<feature type="transmembrane region" description="Helical" evidence="1">
    <location>
        <begin position="26"/>
        <end position="47"/>
    </location>
</feature>
<dbReference type="Proteomes" id="UP000218418">
    <property type="component" value="Chromosome"/>
</dbReference>
<feature type="transmembrane region" description="Helical" evidence="1">
    <location>
        <begin position="142"/>
        <end position="167"/>
    </location>
</feature>
<feature type="transmembrane region" description="Helical" evidence="1">
    <location>
        <begin position="281"/>
        <end position="300"/>
    </location>
</feature>
<dbReference type="AlphaFoldDB" id="A0A1Z4LZ23"/>
<feature type="transmembrane region" description="Helical" evidence="1">
    <location>
        <begin position="526"/>
        <end position="547"/>
    </location>
</feature>
<feature type="transmembrane region" description="Helical" evidence="1">
    <location>
        <begin position="503"/>
        <end position="520"/>
    </location>
</feature>
<organism evidence="2 3">
    <name type="scientific">Calothrix parasitica NIES-267</name>
    <dbReference type="NCBI Taxonomy" id="1973488"/>
    <lineage>
        <taxon>Bacteria</taxon>
        <taxon>Bacillati</taxon>
        <taxon>Cyanobacteriota</taxon>
        <taxon>Cyanophyceae</taxon>
        <taxon>Nostocales</taxon>
        <taxon>Calotrichaceae</taxon>
        <taxon>Calothrix</taxon>
    </lineage>
</organism>
<accession>A0A1Z4LZ23</accession>
<sequence>MLHLIDKIGDLNPQLLRELKGRLKPFPVIIAIVTSLATQFIVFLAQFKDFPGENDRVYSKYCKSERLRISYPDLSHCPANQIDMQLWWRDHWEYMFLALSVILIFSLLVAGTYLIVNDLSQEERHGTLNFIRLSPQSETSIFIGKILGVPVLIYLLVLAAIPFHIMAGNFANIAVSHISLFYLMLLASCICFYSIAVLFGIFGGSALGGFKPWLASGLVLMFLIMTASMTQSNYYNNNNAAFFQIFSPMGITDYLFPNLFGEGIPSLNRLEFFRFSLGEHIFSLVTIHLLNYSVWTYWVWQGLIRCFRNPKATIFSKQQSYLIVATFEIIIVGFLLSGDFLNRYGLFNTIQSLYVWNMLLFVGLFAIILPPRQAVQDWARFRYQKVNFGKDDYKKNSLLSDLTMGEKSPAILAIAINLLIAASGFMIIILNIKSKFLQDNYQTAGYLGVLLFITSTMIYATVAQIMLMLKNSKRHLWAMGTTAAAIILPVFILSILSVHPSKADYIASISWLFTSGFWYGVNNSNISQIFGVFVCQLVIAALLNWYLAKQVKSAGESATKALFANIKQ</sequence>
<protein>
    <submittedName>
        <fullName evidence="2">Uncharacterized protein</fullName>
    </submittedName>
</protein>
<proteinExistence type="predicted"/>
<feature type="transmembrane region" description="Helical" evidence="1">
    <location>
        <begin position="444"/>
        <end position="469"/>
    </location>
</feature>
<dbReference type="EMBL" id="AP018227">
    <property type="protein sequence ID" value="BAY86470.1"/>
    <property type="molecule type" value="Genomic_DNA"/>
</dbReference>
<feature type="transmembrane region" description="Helical" evidence="1">
    <location>
        <begin position="94"/>
        <end position="116"/>
    </location>
</feature>
<gene>
    <name evidence="2" type="ORF">NIES267_59790</name>
</gene>
<feature type="transmembrane region" description="Helical" evidence="1">
    <location>
        <begin position="213"/>
        <end position="235"/>
    </location>
</feature>
<reference evidence="2 3" key="1">
    <citation type="submission" date="2017-06" db="EMBL/GenBank/DDBJ databases">
        <title>Genome sequencing of cyanobaciteial culture collection at National Institute for Environmental Studies (NIES).</title>
        <authorList>
            <person name="Hirose Y."/>
            <person name="Shimura Y."/>
            <person name="Fujisawa T."/>
            <person name="Nakamura Y."/>
            <person name="Kawachi M."/>
        </authorList>
    </citation>
    <scope>NUCLEOTIDE SEQUENCE [LARGE SCALE GENOMIC DNA]</scope>
    <source>
        <strain evidence="2 3">NIES-267</strain>
    </source>
</reference>
<feature type="transmembrane region" description="Helical" evidence="1">
    <location>
        <begin position="320"/>
        <end position="341"/>
    </location>
</feature>
<keyword evidence="1" id="KW-0812">Transmembrane</keyword>
<name>A0A1Z4LZ23_9CYAN</name>
<keyword evidence="3" id="KW-1185">Reference proteome</keyword>